<dbReference type="GO" id="GO:0009424">
    <property type="term" value="C:bacterial-type flagellum hook"/>
    <property type="evidence" value="ECO:0007669"/>
    <property type="project" value="TreeGrafter"/>
</dbReference>
<dbReference type="InterPro" id="IPR037925">
    <property type="entry name" value="FlgE/F/G-like"/>
</dbReference>
<keyword evidence="4 5" id="KW-0975">Bacterial flagellum</keyword>
<dbReference type="InterPro" id="IPR037058">
    <property type="entry name" value="Falgellar_hook_FlgE_sf"/>
</dbReference>
<evidence type="ECO:0000256" key="5">
    <source>
        <dbReference type="RuleBase" id="RU362116"/>
    </source>
</evidence>
<dbReference type="RefSeq" id="WP_094806631.1">
    <property type="nucleotide sequence ID" value="NZ_NEVT01000005.1"/>
</dbReference>
<feature type="domain" description="Flagellar hook protein FlgE D2" evidence="8">
    <location>
        <begin position="152"/>
        <end position="293"/>
    </location>
</feature>
<comment type="function">
    <text evidence="5">A flexible structure which links the flagellar filament to the drive apparatus in the basal body.</text>
</comment>
<gene>
    <name evidence="10" type="ORF">CAL24_10170</name>
</gene>
<evidence type="ECO:0000256" key="4">
    <source>
        <dbReference type="ARBA" id="ARBA00023143"/>
    </source>
</evidence>
<dbReference type="GO" id="GO:0071978">
    <property type="term" value="P:bacterial-type flagellum-dependent swarming motility"/>
    <property type="evidence" value="ECO:0007669"/>
    <property type="project" value="TreeGrafter"/>
</dbReference>
<protein>
    <recommendedName>
        <fullName evidence="3 5">Flagellar hook protein FlgE</fullName>
    </recommendedName>
</protein>
<dbReference type="Pfam" id="PF22692">
    <property type="entry name" value="LlgE_F_G_D1"/>
    <property type="match status" value="1"/>
</dbReference>
<evidence type="ECO:0000259" key="7">
    <source>
        <dbReference type="Pfam" id="PF06429"/>
    </source>
</evidence>
<evidence type="ECO:0000259" key="8">
    <source>
        <dbReference type="Pfam" id="PF07559"/>
    </source>
</evidence>
<evidence type="ECO:0000256" key="3">
    <source>
        <dbReference type="ARBA" id="ARBA00019015"/>
    </source>
</evidence>
<dbReference type="InterPro" id="IPR020013">
    <property type="entry name" value="Flagellar_FlgE/F/G"/>
</dbReference>
<dbReference type="EMBL" id="NEVT01000005">
    <property type="protein sequence ID" value="OZI78055.1"/>
    <property type="molecule type" value="Genomic_DNA"/>
</dbReference>
<name>A0A261VVE8_9BORD</name>
<dbReference type="PANTHER" id="PTHR30435">
    <property type="entry name" value="FLAGELLAR PROTEIN"/>
    <property type="match status" value="1"/>
</dbReference>
<feature type="domain" description="Flagellar basal body rod protein N-terminal" evidence="6">
    <location>
        <begin position="6"/>
        <end position="33"/>
    </location>
</feature>
<dbReference type="InterPro" id="IPR011491">
    <property type="entry name" value="FlgE_D2"/>
</dbReference>
<reference evidence="11" key="1">
    <citation type="submission" date="2017-05" db="EMBL/GenBank/DDBJ databases">
        <title>Complete and WGS of Bordetella genogroups.</title>
        <authorList>
            <person name="Spilker T."/>
            <person name="Lipuma J."/>
        </authorList>
    </citation>
    <scope>NUCLEOTIDE SEQUENCE [LARGE SCALE GENOMIC DNA]</scope>
    <source>
        <strain evidence="11">AU8256</strain>
    </source>
</reference>
<dbReference type="InterPro" id="IPR053967">
    <property type="entry name" value="LlgE_F_G-like_D1"/>
</dbReference>
<feature type="domain" description="Flagellar hook protein FlgE/F/G-like D1" evidence="9">
    <location>
        <begin position="76"/>
        <end position="135"/>
    </location>
</feature>
<dbReference type="NCBIfam" id="TIGR03506">
    <property type="entry name" value="FlgEFG_subfam"/>
    <property type="match status" value="1"/>
</dbReference>
<feature type="domain" description="Flagellar basal-body/hook protein C-terminal" evidence="7">
    <location>
        <begin position="368"/>
        <end position="411"/>
    </location>
</feature>
<keyword evidence="10" id="KW-0282">Flagellum</keyword>
<keyword evidence="10" id="KW-0966">Cell projection</keyword>
<dbReference type="Pfam" id="PF00460">
    <property type="entry name" value="Flg_bb_rod"/>
    <property type="match status" value="1"/>
</dbReference>
<evidence type="ECO:0000256" key="1">
    <source>
        <dbReference type="ARBA" id="ARBA00004117"/>
    </source>
</evidence>
<organism evidence="10 11">
    <name type="scientific">Bordetella genomosp. 2</name>
    <dbReference type="NCBI Taxonomy" id="1983456"/>
    <lineage>
        <taxon>Bacteria</taxon>
        <taxon>Pseudomonadati</taxon>
        <taxon>Pseudomonadota</taxon>
        <taxon>Betaproteobacteria</taxon>
        <taxon>Burkholderiales</taxon>
        <taxon>Alcaligenaceae</taxon>
        <taxon>Bordetella</taxon>
    </lineage>
</organism>
<sequence length="412" mass="42769">MGFGQGLSGLNAAAQNLDVIGNNIANSGTVGFKSASASFADVYASSRVGLGVKVSAINQRFTVGNVTATGGEYDIAIDGPKGFFRLTDSSGGVYYSRNGEFLVDKDFYLVNAQGYRLTGYAAGAVGAAPVDLRLPQGNIAPNATTTAGLQTNLNANADPIDPVATPFDPTLASTYTDSVPTTVYDSLGNAHQLTQYFVKREAVGGQSVYDVYYTLDGEPMAPTDNAGGTWTTTAQLSFDSAGRLLTTPPSVALSFADPGGATSPAEPLAITMSYEGVTQYGSAFSPKITQNGFSSGEFSGLSIGKDGSLLANYTNGETAVIGTLALANFNNVQGLQPVGNNAWIETAESGQPLLGQPGTNGLATVVGQALEASNVDMSKELVNMIVAQRTYQANAQTIKTQDEVMQVLMNMR</sequence>
<evidence type="ECO:0000313" key="10">
    <source>
        <dbReference type="EMBL" id="OZI78055.1"/>
    </source>
</evidence>
<dbReference type="NCBIfam" id="NF004238">
    <property type="entry name" value="PRK05682.1-1"/>
    <property type="match status" value="1"/>
</dbReference>
<evidence type="ECO:0000259" key="9">
    <source>
        <dbReference type="Pfam" id="PF22692"/>
    </source>
</evidence>
<comment type="caution">
    <text evidence="10">The sequence shown here is derived from an EMBL/GenBank/DDBJ whole genome shotgun (WGS) entry which is preliminary data.</text>
</comment>
<accession>A0A261VVE8</accession>
<dbReference type="SUPFAM" id="SSF117143">
    <property type="entry name" value="Flagellar hook protein flgE"/>
    <property type="match status" value="1"/>
</dbReference>
<dbReference type="InterPro" id="IPR010930">
    <property type="entry name" value="Flg_bb/hook_C_dom"/>
</dbReference>
<evidence type="ECO:0000256" key="2">
    <source>
        <dbReference type="ARBA" id="ARBA00009677"/>
    </source>
</evidence>
<dbReference type="Gene3D" id="2.60.98.20">
    <property type="entry name" value="Flagellar hook protein FlgE"/>
    <property type="match status" value="1"/>
</dbReference>
<evidence type="ECO:0000313" key="11">
    <source>
        <dbReference type="Proteomes" id="UP000215633"/>
    </source>
</evidence>
<keyword evidence="11" id="KW-1185">Reference proteome</keyword>
<dbReference type="InterPro" id="IPR001444">
    <property type="entry name" value="Flag_bb_rod_N"/>
</dbReference>
<dbReference type="Pfam" id="PF06429">
    <property type="entry name" value="Flg_bbr_C"/>
    <property type="match status" value="1"/>
</dbReference>
<dbReference type="GO" id="GO:0009425">
    <property type="term" value="C:bacterial-type flagellum basal body"/>
    <property type="evidence" value="ECO:0007669"/>
    <property type="project" value="UniProtKB-SubCell"/>
</dbReference>
<comment type="similarity">
    <text evidence="2 5">Belongs to the flagella basal body rod proteins family.</text>
</comment>
<evidence type="ECO:0000259" key="6">
    <source>
        <dbReference type="Pfam" id="PF00460"/>
    </source>
</evidence>
<dbReference type="PANTHER" id="PTHR30435:SF1">
    <property type="entry name" value="FLAGELLAR HOOK PROTEIN FLGE"/>
    <property type="match status" value="1"/>
</dbReference>
<proteinExistence type="inferred from homology"/>
<keyword evidence="10" id="KW-0969">Cilium</keyword>
<dbReference type="Proteomes" id="UP000215633">
    <property type="component" value="Unassembled WGS sequence"/>
</dbReference>
<dbReference type="GO" id="GO:0005829">
    <property type="term" value="C:cytosol"/>
    <property type="evidence" value="ECO:0007669"/>
    <property type="project" value="TreeGrafter"/>
</dbReference>
<dbReference type="Pfam" id="PF07559">
    <property type="entry name" value="FlgE_D2"/>
    <property type="match status" value="1"/>
</dbReference>
<comment type="subcellular location">
    <subcellularLocation>
        <location evidence="1 5">Bacterial flagellum basal body</location>
    </subcellularLocation>
</comment>
<dbReference type="AlphaFoldDB" id="A0A261VVE8"/>